<feature type="transmembrane region" description="Helical" evidence="3">
    <location>
        <begin position="576"/>
        <end position="596"/>
    </location>
</feature>
<dbReference type="InterPro" id="IPR011701">
    <property type="entry name" value="MFS"/>
</dbReference>
<feature type="transmembrane region" description="Helical" evidence="3">
    <location>
        <begin position="468"/>
        <end position="488"/>
    </location>
</feature>
<dbReference type="EMBL" id="QJNS01000003">
    <property type="protein sequence ID" value="RYO95274.1"/>
    <property type="molecule type" value="Genomic_DNA"/>
</dbReference>
<feature type="region of interest" description="Disordered" evidence="2">
    <location>
        <begin position="672"/>
        <end position="697"/>
    </location>
</feature>
<organism evidence="5 6">
    <name type="scientific">Monosporascus cannonballus</name>
    <dbReference type="NCBI Taxonomy" id="155416"/>
    <lineage>
        <taxon>Eukaryota</taxon>
        <taxon>Fungi</taxon>
        <taxon>Dikarya</taxon>
        <taxon>Ascomycota</taxon>
        <taxon>Pezizomycotina</taxon>
        <taxon>Sordariomycetes</taxon>
        <taxon>Xylariomycetidae</taxon>
        <taxon>Xylariales</taxon>
        <taxon>Xylariales incertae sedis</taxon>
        <taxon>Monosporascus</taxon>
    </lineage>
</organism>
<dbReference type="CDD" id="cd06174">
    <property type="entry name" value="MFS"/>
    <property type="match status" value="1"/>
</dbReference>
<gene>
    <name evidence="5" type="ORF">DL762_000157</name>
</gene>
<keyword evidence="6" id="KW-1185">Reference proteome</keyword>
<feature type="transmembrane region" description="Helical" evidence="3">
    <location>
        <begin position="760"/>
        <end position="779"/>
    </location>
</feature>
<dbReference type="SUPFAM" id="SSF103473">
    <property type="entry name" value="MFS general substrate transporter"/>
    <property type="match status" value="1"/>
</dbReference>
<dbReference type="InterPro" id="IPR031352">
    <property type="entry name" value="SesA"/>
</dbReference>
<dbReference type="InterPro" id="IPR052599">
    <property type="entry name" value="SLC43A_AATransporter"/>
</dbReference>
<sequence length="983" mass="108708">MAEALTVVGIVANIIQLVDFGSRVLKRLEEYQSKFGDVPEAFRHIKAELPVLLDALRQTKAAIDAGSMRDESKNALLPAVQRCSAQIKFLDDVMAGALPAPRDSWARRGRKALKSIRYLGLLGTCKQPRKVPGRFQEGYRKIAERAKLPGWDQFDVDILRLVYSWLSHEENGRWVMIIDNADDLNAFSPSDRESLRWNKHTLWHWSEPSLGEVLTMTMRWPWQERKELVDASSCYEVRDALHMIHLERVITTNRGQQLDGELTSMDKIPVRFDAKLQPQSLSATQSDGAKEGIFKAIGIADDANPNRLAAGRWRHGLPPNSAASHTKLLPGPVAGALRRTSHHVIHEPVDGLGRQLHTGNGSIGIITAIVGAIRVGGPLWLKAVIGRARENLAVAEADLIMSLVHHVTSQEGIDNEPETASLQLGRRHSHSISYDPTPPRGDGDLHPADKLDPIGADQVSQYKRAAQVVVGVISCILASGITFGYAALKTILVDEKVYRDLCTTDELREEVRICYLQDQKLNLMFIVASIATNVTALPIGALLDRYGPRVSGIIGSFLLSIGAVFMAYARQSPFDAYITGYFLLAFGGTFVFVPSFHLSNAFPKYQGLILALVTGAFDASAAVFLAFRLLYEGTGGRFGLSEFFLAYLAVPILFLACQVTFMPARSYETRGELGERMDQARDSTQDIHDSDNELEDGELTRVRSERQEERRQTLTDIKDVLGTTKELREYRDKEEEKRAISGVWGAMHGQSAWRQMRSSWFILIALLTIIAMSRMNFFISTIWSQYKVMLDSPSKADQVNAFFDVALPMGGVVTVPFIGLLLDHLSTVAVLSILVSVSTAFGIFGVIPALWAAYCNVILFVLYRPLYYSAMSDYAAKVFGFATFGRIYGALIAVSGLCTLTQPGLQALVHDAFDGNPVPLNLILAGLGLVVGLALVIFVAVKAREMRAERSESGVMDPLLQSNRKNSRSIDRMSTLQEARDEV</sequence>
<dbReference type="PANTHER" id="PTHR20772:SF4">
    <property type="entry name" value="HYPOTHETICAL AMINO ACID TRANSPORTER (EUROFUNG)"/>
    <property type="match status" value="1"/>
</dbReference>
<dbReference type="Pfam" id="PF07690">
    <property type="entry name" value="MFS_1"/>
    <property type="match status" value="1"/>
</dbReference>
<feature type="domain" description="NACHT-NTPase and P-loop NTPases N-terminal" evidence="4">
    <location>
        <begin position="11"/>
        <end position="117"/>
    </location>
</feature>
<evidence type="ECO:0000256" key="1">
    <source>
        <dbReference type="ARBA" id="ARBA00004141"/>
    </source>
</evidence>
<feature type="transmembrane region" description="Helical" evidence="3">
    <location>
        <begin position="549"/>
        <end position="569"/>
    </location>
</feature>
<evidence type="ECO:0000259" key="4">
    <source>
        <dbReference type="Pfam" id="PF17107"/>
    </source>
</evidence>
<dbReference type="InterPro" id="IPR036259">
    <property type="entry name" value="MFS_trans_sf"/>
</dbReference>
<feature type="compositionally biased region" description="Basic and acidic residues" evidence="2">
    <location>
        <begin position="672"/>
        <end position="691"/>
    </location>
</feature>
<dbReference type="Proteomes" id="UP000294003">
    <property type="component" value="Unassembled WGS sequence"/>
</dbReference>
<feature type="transmembrane region" description="Helical" evidence="3">
    <location>
        <begin position="643"/>
        <end position="664"/>
    </location>
</feature>
<feature type="transmembrane region" description="Helical" evidence="3">
    <location>
        <begin position="874"/>
        <end position="902"/>
    </location>
</feature>
<dbReference type="Pfam" id="PF17107">
    <property type="entry name" value="SesA"/>
    <property type="match status" value="1"/>
</dbReference>
<evidence type="ECO:0000256" key="2">
    <source>
        <dbReference type="SAM" id="MobiDB-lite"/>
    </source>
</evidence>
<keyword evidence="3" id="KW-0812">Transmembrane</keyword>
<evidence type="ECO:0000313" key="6">
    <source>
        <dbReference type="Proteomes" id="UP000294003"/>
    </source>
</evidence>
<accession>A0ABY0HLE1</accession>
<feature type="transmembrane region" description="Helical" evidence="3">
    <location>
        <begin position="521"/>
        <end position="543"/>
    </location>
</feature>
<dbReference type="Gene3D" id="1.20.1250.20">
    <property type="entry name" value="MFS general substrate transporter like domains"/>
    <property type="match status" value="1"/>
</dbReference>
<feature type="transmembrane region" description="Helical" evidence="3">
    <location>
        <begin position="608"/>
        <end position="631"/>
    </location>
</feature>
<evidence type="ECO:0000256" key="3">
    <source>
        <dbReference type="SAM" id="Phobius"/>
    </source>
</evidence>
<feature type="compositionally biased region" description="Basic and acidic residues" evidence="2">
    <location>
        <begin position="441"/>
        <end position="450"/>
    </location>
</feature>
<keyword evidence="3" id="KW-1133">Transmembrane helix</keyword>
<feature type="transmembrane region" description="Helical" evidence="3">
    <location>
        <begin position="922"/>
        <end position="941"/>
    </location>
</feature>
<comment type="caution">
    <text evidence="5">The sequence shown here is derived from an EMBL/GenBank/DDBJ whole genome shotgun (WGS) entry which is preliminary data.</text>
</comment>
<reference evidence="5 6" key="1">
    <citation type="submission" date="2018-06" db="EMBL/GenBank/DDBJ databases">
        <title>Complete Genomes of Monosporascus.</title>
        <authorList>
            <person name="Robinson A.J."/>
            <person name="Natvig D.O."/>
        </authorList>
    </citation>
    <scope>NUCLEOTIDE SEQUENCE [LARGE SCALE GENOMIC DNA]</scope>
    <source>
        <strain evidence="5 6">CBS 609.92</strain>
    </source>
</reference>
<comment type="subcellular location">
    <subcellularLocation>
        <location evidence="1">Membrane</location>
        <topology evidence="1">Multi-pass membrane protein</topology>
    </subcellularLocation>
</comment>
<evidence type="ECO:0000313" key="5">
    <source>
        <dbReference type="EMBL" id="RYO95274.1"/>
    </source>
</evidence>
<dbReference type="PANTHER" id="PTHR20772">
    <property type="entry name" value="PROTEIN FMP42"/>
    <property type="match status" value="1"/>
</dbReference>
<keyword evidence="3" id="KW-0472">Membrane</keyword>
<feature type="region of interest" description="Disordered" evidence="2">
    <location>
        <begin position="421"/>
        <end position="450"/>
    </location>
</feature>
<feature type="transmembrane region" description="Helical" evidence="3">
    <location>
        <begin position="799"/>
        <end position="821"/>
    </location>
</feature>
<proteinExistence type="predicted"/>
<name>A0ABY0HLE1_9PEZI</name>
<feature type="transmembrane region" description="Helical" evidence="3">
    <location>
        <begin position="833"/>
        <end position="862"/>
    </location>
</feature>
<feature type="region of interest" description="Disordered" evidence="2">
    <location>
        <begin position="964"/>
        <end position="983"/>
    </location>
</feature>
<protein>
    <recommendedName>
        <fullName evidence="4">NACHT-NTPase and P-loop NTPases N-terminal domain-containing protein</fullName>
    </recommendedName>
</protein>